<feature type="non-terminal residue" evidence="1">
    <location>
        <position position="1"/>
    </location>
</feature>
<keyword evidence="2" id="KW-1185">Reference proteome</keyword>
<dbReference type="RefSeq" id="WP_168087410.1">
    <property type="nucleotide sequence ID" value="NZ_JAAVJC010000031.1"/>
</dbReference>
<dbReference type="EMBL" id="JAAVJC010000031">
    <property type="protein sequence ID" value="NJQ14617.1"/>
    <property type="molecule type" value="Genomic_DNA"/>
</dbReference>
<protein>
    <recommendedName>
        <fullName evidence="3">Glycosyltransferase</fullName>
    </recommendedName>
</protein>
<accession>A0ABX1CBN7</accession>
<dbReference type="Proteomes" id="UP000727056">
    <property type="component" value="Unassembled WGS sequence"/>
</dbReference>
<gene>
    <name evidence="1" type="ORF">HCN52_06590</name>
</gene>
<organism evidence="1 2">
    <name type="scientific">Streptomyces bohaiensis</name>
    <dbReference type="NCBI Taxonomy" id="1431344"/>
    <lineage>
        <taxon>Bacteria</taxon>
        <taxon>Bacillati</taxon>
        <taxon>Actinomycetota</taxon>
        <taxon>Actinomycetes</taxon>
        <taxon>Kitasatosporales</taxon>
        <taxon>Streptomycetaceae</taxon>
        <taxon>Streptomyces</taxon>
    </lineage>
</organism>
<comment type="caution">
    <text evidence="1">The sequence shown here is derived from an EMBL/GenBank/DDBJ whole genome shotgun (WGS) entry which is preliminary data.</text>
</comment>
<proteinExistence type="predicted"/>
<name>A0ABX1CBN7_9ACTN</name>
<evidence type="ECO:0000313" key="2">
    <source>
        <dbReference type="Proteomes" id="UP000727056"/>
    </source>
</evidence>
<evidence type="ECO:0000313" key="1">
    <source>
        <dbReference type="EMBL" id="NJQ14617.1"/>
    </source>
</evidence>
<evidence type="ECO:0008006" key="3">
    <source>
        <dbReference type="Google" id="ProtNLM"/>
    </source>
</evidence>
<reference evidence="1 2" key="1">
    <citation type="submission" date="2020-03" db="EMBL/GenBank/DDBJ databases">
        <title>Draft genome of Streptomyces sp. ventii, isolated from the Axial Seamount in the Pacific Ocean, and resequencing of the two type strains Streptomyces lonarensis strain NCL 716 and Streptomyces bohaiensis strain 11A07.</title>
        <authorList>
            <person name="Loughran R.M."/>
            <person name="Pfannmuller K.M."/>
            <person name="Wasson B.J."/>
            <person name="Deadmond M.C."/>
            <person name="Paddock B.E."/>
            <person name="Koyack M.J."/>
            <person name="Gallegos D.A."/>
            <person name="Mitchell E.A."/>
            <person name="Ushijima B."/>
            <person name="Saw J.H."/>
            <person name="Mcphail K.L."/>
            <person name="Videau P."/>
        </authorList>
    </citation>
    <scope>NUCLEOTIDE SEQUENCE [LARGE SCALE GENOMIC DNA]</scope>
    <source>
        <strain evidence="1 2">11A07</strain>
    </source>
</reference>
<sequence>DAPLAPGELTVVVLPPRNATTRGQLLRMSGLARDEGHQLLWREVRGPAGPGAWPALARRLRTADRLVIGDPFSRWAQLLLAGSRTRRVVVVDDGTATMEFTAQLSRGEPLVRWHRAAAPRGARAALFAPVARRALRGLSPVGGRQVEVFTAMPVERPPGVTVRRNDLAWTRGRFGPPQTTGGSDLVGTSLVETGVIHEDRYLAAVASLAAEYGVTRYLAHRKEGPEKLKRVAALAGLEIVRPDLPLELVARTGPIGRRVLSFPSTVVHTLPLVLRGTDSGVSVCEITDDWLTDRASPRAGGFLAAVIAGARGAHGLPVLPVPLPPPAV</sequence>